<evidence type="ECO:0000259" key="2">
    <source>
        <dbReference type="PROSITE" id="PS51462"/>
    </source>
</evidence>
<dbReference type="Gene3D" id="3.90.79.10">
    <property type="entry name" value="Nucleoside Triphosphate Pyrophosphohydrolase"/>
    <property type="match status" value="1"/>
</dbReference>
<dbReference type="InterPro" id="IPR000086">
    <property type="entry name" value="NUDIX_hydrolase_dom"/>
</dbReference>
<accession>A0A0G0ALN2</accession>
<dbReference type="PANTHER" id="PTHR43736">
    <property type="entry name" value="ADP-RIBOSE PYROPHOSPHATASE"/>
    <property type="match status" value="1"/>
</dbReference>
<proteinExistence type="predicted"/>
<gene>
    <name evidence="3" type="ORF">UR42_C0008G0001</name>
</gene>
<organism evidence="3 4">
    <name type="scientific">Candidatus Roizmanbacteria bacterium GW2011_GWA2_33_33</name>
    <dbReference type="NCBI Taxonomy" id="1618476"/>
    <lineage>
        <taxon>Bacteria</taxon>
        <taxon>Candidatus Roizmaniibacteriota</taxon>
    </lineage>
</organism>
<feature type="domain" description="Nudix hydrolase" evidence="2">
    <location>
        <begin position="1"/>
        <end position="130"/>
    </location>
</feature>
<dbReference type="CDD" id="cd04690">
    <property type="entry name" value="NUDIX_Hydrolase"/>
    <property type="match status" value="1"/>
</dbReference>
<dbReference type="InterPro" id="IPR015797">
    <property type="entry name" value="NUDIX_hydrolase-like_dom_sf"/>
</dbReference>
<name>A0A0G0ALN2_9BACT</name>
<dbReference type="Proteomes" id="UP000034045">
    <property type="component" value="Unassembled WGS sequence"/>
</dbReference>
<dbReference type="EMBL" id="LBPD01000008">
    <property type="protein sequence ID" value="KKP52171.1"/>
    <property type="molecule type" value="Genomic_DNA"/>
</dbReference>
<dbReference type="GO" id="GO:0016787">
    <property type="term" value="F:hydrolase activity"/>
    <property type="evidence" value="ECO:0007669"/>
    <property type="project" value="UniProtKB-KW"/>
</dbReference>
<dbReference type="Pfam" id="PF00293">
    <property type="entry name" value="NUDIX"/>
    <property type="match status" value="1"/>
</dbReference>
<reference evidence="3 4" key="1">
    <citation type="journal article" date="2015" name="Nature">
        <title>rRNA introns, odd ribosomes, and small enigmatic genomes across a large radiation of phyla.</title>
        <authorList>
            <person name="Brown C.T."/>
            <person name="Hug L.A."/>
            <person name="Thomas B.C."/>
            <person name="Sharon I."/>
            <person name="Castelle C.J."/>
            <person name="Singh A."/>
            <person name="Wilkins M.J."/>
            <person name="Williams K.H."/>
            <person name="Banfield J.F."/>
        </authorList>
    </citation>
    <scope>NUCLEOTIDE SEQUENCE [LARGE SCALE GENOMIC DNA]</scope>
</reference>
<comment type="caution">
    <text evidence="3">The sequence shown here is derived from an EMBL/GenBank/DDBJ whole genome shotgun (WGS) entry which is preliminary data.</text>
</comment>
<dbReference type="InterPro" id="IPR020084">
    <property type="entry name" value="NUDIX_hydrolase_CS"/>
</dbReference>
<sequence length="136" mass="15178">MKKIIETVALIHIKGKKLLLVRPKSKKIFYMPGGKLDKDEDNLKALAREIKEEVNVDIDPKTVDLYGIFEAQAYGKDKGVMVRVHCYTASHSGEVQSSSEIDEVAYFSHAEYVDGLDSAPAVKLILDDLKKKGLVE</sequence>
<evidence type="ECO:0000256" key="1">
    <source>
        <dbReference type="ARBA" id="ARBA00022801"/>
    </source>
</evidence>
<dbReference type="PANTHER" id="PTHR43736:SF1">
    <property type="entry name" value="DIHYDRONEOPTERIN TRIPHOSPHATE DIPHOSPHATASE"/>
    <property type="match status" value="1"/>
</dbReference>
<dbReference type="AlphaFoldDB" id="A0A0G0ALN2"/>
<dbReference type="SUPFAM" id="SSF55811">
    <property type="entry name" value="Nudix"/>
    <property type="match status" value="1"/>
</dbReference>
<dbReference type="PROSITE" id="PS51462">
    <property type="entry name" value="NUDIX"/>
    <property type="match status" value="1"/>
</dbReference>
<dbReference type="PROSITE" id="PS00893">
    <property type="entry name" value="NUDIX_BOX"/>
    <property type="match status" value="1"/>
</dbReference>
<protein>
    <submittedName>
        <fullName evidence="3">Mismatch repair protein MutT protein</fullName>
    </submittedName>
</protein>
<evidence type="ECO:0000313" key="3">
    <source>
        <dbReference type="EMBL" id="KKP52171.1"/>
    </source>
</evidence>
<evidence type="ECO:0000313" key="4">
    <source>
        <dbReference type="Proteomes" id="UP000034045"/>
    </source>
</evidence>
<keyword evidence="1" id="KW-0378">Hydrolase</keyword>